<dbReference type="Gene3D" id="3.40.50.1110">
    <property type="entry name" value="SGNH hydrolase"/>
    <property type="match status" value="1"/>
</dbReference>
<evidence type="ECO:0000259" key="3">
    <source>
        <dbReference type="Pfam" id="PF03629"/>
    </source>
</evidence>
<evidence type="ECO:0000313" key="4">
    <source>
        <dbReference type="EMBL" id="GAA4335283.1"/>
    </source>
</evidence>
<dbReference type="Proteomes" id="UP001501725">
    <property type="component" value="Unassembled WGS sequence"/>
</dbReference>
<keyword evidence="1" id="KW-0378">Hydrolase</keyword>
<dbReference type="PANTHER" id="PTHR22901:SF0">
    <property type="entry name" value="SIALATE O-ACETYLESTERASE"/>
    <property type="match status" value="1"/>
</dbReference>
<dbReference type="InterPro" id="IPR005181">
    <property type="entry name" value="SASA"/>
</dbReference>
<feature type="chain" id="PRO_5046535222" evidence="2">
    <location>
        <begin position="26"/>
        <end position="484"/>
    </location>
</feature>
<dbReference type="Pfam" id="PF03629">
    <property type="entry name" value="SASA"/>
    <property type="match status" value="1"/>
</dbReference>
<dbReference type="InterPro" id="IPR013783">
    <property type="entry name" value="Ig-like_fold"/>
</dbReference>
<evidence type="ECO:0000313" key="5">
    <source>
        <dbReference type="Proteomes" id="UP001501725"/>
    </source>
</evidence>
<evidence type="ECO:0000256" key="1">
    <source>
        <dbReference type="ARBA" id="ARBA00022801"/>
    </source>
</evidence>
<dbReference type="RefSeq" id="WP_345256558.1">
    <property type="nucleotide sequence ID" value="NZ_BAABGY010000008.1"/>
</dbReference>
<dbReference type="SUPFAM" id="SSF52266">
    <property type="entry name" value="SGNH hydrolase"/>
    <property type="match status" value="1"/>
</dbReference>
<gene>
    <name evidence="4" type="ORF">GCM10023184_29950</name>
</gene>
<sequence>MTRPALKKHVFLASLLVLATHLAFSQTQLPSIFSDNMVLQQQSQVTIWGTDKPNTRVVVKGSWGKEAKTTSDAAGQWRLKLPTPAAGGGPQTLSVTGSTPLTVKNVLLGEVWLCSGQSNMGMTLNGYYNQPVIGSNETILNSKNEQIRMYTQARATSLTPTTEMKGDWQLASPATTGKFSAVAYYFARTVHAQLGVPIGIIHTSWGGSPIEAWMDKESLSGFTIKPIPDTIPKANPHRIPTLLYNAMIHPYAGYTIKGALWYQGEANRENHYEYEAMFSRMVGLWRKQWQQGDFPVYYAQIAPFGYPGTTTAPYLREAQLKCMQSVPRTGMAVTLDLGEEKSIHPAPKEQVGQRLAYWALTKDYNMTGIAFSGPVYKSMEKTANGRMIVRFENASLGLHNYGKPLAEFEIAGEDKVFYPATATINPEVKGQLPGVTVWSDSVKAPVAVRYAFRSWTTASLFDTHGLPASSFRTDDWPHVPPAKQ</sequence>
<feature type="signal peptide" evidence="2">
    <location>
        <begin position="1"/>
        <end position="25"/>
    </location>
</feature>
<accession>A0ABP8H6W7</accession>
<feature type="domain" description="Sialate O-acetylesterase" evidence="3">
    <location>
        <begin position="110"/>
        <end position="357"/>
    </location>
</feature>
<keyword evidence="5" id="KW-1185">Reference proteome</keyword>
<name>A0ABP8H6W7_9BACT</name>
<evidence type="ECO:0000256" key="2">
    <source>
        <dbReference type="SAM" id="SignalP"/>
    </source>
</evidence>
<dbReference type="Gene3D" id="2.60.40.10">
    <property type="entry name" value="Immunoglobulins"/>
    <property type="match status" value="1"/>
</dbReference>
<organism evidence="4 5">
    <name type="scientific">Flaviaesturariibacter amylovorans</name>
    <dbReference type="NCBI Taxonomy" id="1084520"/>
    <lineage>
        <taxon>Bacteria</taxon>
        <taxon>Pseudomonadati</taxon>
        <taxon>Bacteroidota</taxon>
        <taxon>Chitinophagia</taxon>
        <taxon>Chitinophagales</taxon>
        <taxon>Chitinophagaceae</taxon>
        <taxon>Flaviaestuariibacter</taxon>
    </lineage>
</organism>
<keyword evidence="2" id="KW-0732">Signal</keyword>
<dbReference type="InterPro" id="IPR036514">
    <property type="entry name" value="SGNH_hydro_sf"/>
</dbReference>
<comment type="caution">
    <text evidence="4">The sequence shown here is derived from an EMBL/GenBank/DDBJ whole genome shotgun (WGS) entry which is preliminary data.</text>
</comment>
<dbReference type="PANTHER" id="PTHR22901">
    <property type="entry name" value="SIALATE O-ACETYLESTERASE"/>
    <property type="match status" value="1"/>
</dbReference>
<dbReference type="EMBL" id="BAABGY010000008">
    <property type="protein sequence ID" value="GAA4335283.1"/>
    <property type="molecule type" value="Genomic_DNA"/>
</dbReference>
<proteinExistence type="predicted"/>
<dbReference type="InterPro" id="IPR039329">
    <property type="entry name" value="SIAE"/>
</dbReference>
<reference evidence="5" key="1">
    <citation type="journal article" date="2019" name="Int. J. Syst. Evol. Microbiol.">
        <title>The Global Catalogue of Microorganisms (GCM) 10K type strain sequencing project: providing services to taxonomists for standard genome sequencing and annotation.</title>
        <authorList>
            <consortium name="The Broad Institute Genomics Platform"/>
            <consortium name="The Broad Institute Genome Sequencing Center for Infectious Disease"/>
            <person name="Wu L."/>
            <person name="Ma J."/>
        </authorList>
    </citation>
    <scope>NUCLEOTIDE SEQUENCE [LARGE SCALE GENOMIC DNA]</scope>
    <source>
        <strain evidence="5">JCM 17919</strain>
    </source>
</reference>
<protein>
    <submittedName>
        <fullName evidence="4">Sialate O-acetylesterase</fullName>
    </submittedName>
</protein>